<feature type="domain" description="VOC" evidence="2">
    <location>
        <begin position="7"/>
        <end position="145"/>
    </location>
</feature>
<comment type="caution">
    <text evidence="3">The sequence shown here is derived from an EMBL/GenBank/DDBJ whole genome shotgun (WGS) entry which is preliminary data.</text>
</comment>
<organism evidence="3 4">
    <name type="scientific">Rhizobium setariae</name>
    <dbReference type="NCBI Taxonomy" id="2801340"/>
    <lineage>
        <taxon>Bacteria</taxon>
        <taxon>Pseudomonadati</taxon>
        <taxon>Pseudomonadota</taxon>
        <taxon>Alphaproteobacteria</taxon>
        <taxon>Hyphomicrobiales</taxon>
        <taxon>Rhizobiaceae</taxon>
        <taxon>Rhizobium/Agrobacterium group</taxon>
        <taxon>Rhizobium</taxon>
    </lineage>
</organism>
<dbReference type="SUPFAM" id="SSF54593">
    <property type="entry name" value="Glyoxalase/Bleomycin resistance protein/Dihydroxybiphenyl dioxygenase"/>
    <property type="match status" value="1"/>
</dbReference>
<evidence type="ECO:0000313" key="4">
    <source>
        <dbReference type="Proteomes" id="UP000633219"/>
    </source>
</evidence>
<protein>
    <submittedName>
        <fullName evidence="3">VOC family protein</fullName>
    </submittedName>
</protein>
<dbReference type="InterPro" id="IPR051785">
    <property type="entry name" value="MMCE/EMCE_epimerase"/>
</dbReference>
<accession>A0A936YV91</accession>
<dbReference type="GO" id="GO:0046872">
    <property type="term" value="F:metal ion binding"/>
    <property type="evidence" value="ECO:0007669"/>
    <property type="project" value="UniProtKB-KW"/>
</dbReference>
<reference evidence="3" key="1">
    <citation type="submission" date="2021-01" db="EMBL/GenBank/DDBJ databases">
        <title>Rhizobium sp. strain KVB221 16S ribosomal RNA gene Genome sequencing and assembly.</title>
        <authorList>
            <person name="Kang M."/>
        </authorList>
    </citation>
    <scope>NUCLEOTIDE SEQUENCE</scope>
    <source>
        <strain evidence="3">KVB221</strain>
    </source>
</reference>
<gene>
    <name evidence="3" type="ORF">JJB09_19610</name>
</gene>
<dbReference type="GO" id="GO:0004462">
    <property type="term" value="F:lactoylglutathione lyase activity"/>
    <property type="evidence" value="ECO:0007669"/>
    <property type="project" value="InterPro"/>
</dbReference>
<dbReference type="EMBL" id="JAEQNC010000012">
    <property type="protein sequence ID" value="MBL0374236.1"/>
    <property type="molecule type" value="Genomic_DNA"/>
</dbReference>
<evidence type="ECO:0000259" key="2">
    <source>
        <dbReference type="PROSITE" id="PS51819"/>
    </source>
</evidence>
<keyword evidence="1" id="KW-0479">Metal-binding</keyword>
<sequence length="195" mass="22137">MQVKVTKLGHIGLTVRDIDRSVAFYERYLGMRLTEKFEYPEEKIGHGVAVAAGAFVRCDVTHHELSIFRMRKDILPDDAPNAPRFGFGLHHIAFELGSPEDLKSLYTQMRDDGVEIVNCRKGGPGNQPRFYARDPDGNLLEFYWGIDKVGWDGAPRVYDPIEEIDLLAFDFDAYVNTREEDSRKARAGLTSGVRQ</sequence>
<dbReference type="InterPro" id="IPR004360">
    <property type="entry name" value="Glyas_Fos-R_dOase_dom"/>
</dbReference>
<evidence type="ECO:0000256" key="1">
    <source>
        <dbReference type="ARBA" id="ARBA00022723"/>
    </source>
</evidence>
<keyword evidence="4" id="KW-1185">Reference proteome</keyword>
<dbReference type="PROSITE" id="PS00934">
    <property type="entry name" value="GLYOXALASE_I_1"/>
    <property type="match status" value="1"/>
</dbReference>
<dbReference type="PROSITE" id="PS51819">
    <property type="entry name" value="VOC"/>
    <property type="match status" value="1"/>
</dbReference>
<name>A0A936YV91_9HYPH</name>
<dbReference type="GO" id="GO:0046491">
    <property type="term" value="P:L-methylmalonyl-CoA metabolic process"/>
    <property type="evidence" value="ECO:0007669"/>
    <property type="project" value="TreeGrafter"/>
</dbReference>
<dbReference type="GO" id="GO:0004493">
    <property type="term" value="F:methylmalonyl-CoA epimerase activity"/>
    <property type="evidence" value="ECO:0007669"/>
    <property type="project" value="TreeGrafter"/>
</dbReference>
<evidence type="ECO:0000313" key="3">
    <source>
        <dbReference type="EMBL" id="MBL0374236.1"/>
    </source>
</evidence>
<dbReference type="Proteomes" id="UP000633219">
    <property type="component" value="Unassembled WGS sequence"/>
</dbReference>
<dbReference type="AlphaFoldDB" id="A0A936YV91"/>
<dbReference type="PANTHER" id="PTHR43048">
    <property type="entry name" value="METHYLMALONYL-COA EPIMERASE"/>
    <property type="match status" value="1"/>
</dbReference>
<dbReference type="RefSeq" id="WP_201662245.1">
    <property type="nucleotide sequence ID" value="NZ_JAEQNC010000012.1"/>
</dbReference>
<dbReference type="InterPro" id="IPR029068">
    <property type="entry name" value="Glyas_Bleomycin-R_OHBP_Dase"/>
</dbReference>
<dbReference type="PANTHER" id="PTHR43048:SF3">
    <property type="entry name" value="METHYLMALONYL-COA EPIMERASE, MITOCHONDRIAL"/>
    <property type="match status" value="1"/>
</dbReference>
<dbReference type="InterPro" id="IPR037523">
    <property type="entry name" value="VOC_core"/>
</dbReference>
<dbReference type="InterPro" id="IPR018146">
    <property type="entry name" value="Glyoxalase_1_CS"/>
</dbReference>
<proteinExistence type="predicted"/>
<dbReference type="Gene3D" id="3.10.180.10">
    <property type="entry name" value="2,3-Dihydroxybiphenyl 1,2-Dioxygenase, domain 1"/>
    <property type="match status" value="1"/>
</dbReference>
<dbReference type="Pfam" id="PF00903">
    <property type="entry name" value="Glyoxalase"/>
    <property type="match status" value="1"/>
</dbReference>